<evidence type="ECO:0000313" key="3">
    <source>
        <dbReference type="EMBL" id="AZB72109.2"/>
    </source>
</evidence>
<evidence type="ECO:0000256" key="1">
    <source>
        <dbReference type="SAM" id="Coils"/>
    </source>
</evidence>
<keyword evidence="2" id="KW-1133">Transmembrane helix</keyword>
<protein>
    <submittedName>
        <fullName evidence="3">YrzE family protein</fullName>
    </submittedName>
</protein>
<gene>
    <name evidence="3" type="ORF">DOP62_04615</name>
</gene>
<proteinExistence type="predicted"/>
<feature type="transmembrane region" description="Helical" evidence="2">
    <location>
        <begin position="127"/>
        <end position="147"/>
    </location>
</feature>
<accession>A0AAN1QMU4</accession>
<evidence type="ECO:0000313" key="4">
    <source>
        <dbReference type="Proteomes" id="UP000267249"/>
    </source>
</evidence>
<dbReference type="Proteomes" id="UP000267249">
    <property type="component" value="Chromosome"/>
</dbReference>
<name>A0AAN1QMU4_SYNEL</name>
<dbReference type="EMBL" id="CP030139">
    <property type="protein sequence ID" value="AZB72109.2"/>
    <property type="molecule type" value="Genomic_DNA"/>
</dbReference>
<dbReference type="RefSeq" id="WP_208676010.1">
    <property type="nucleotide sequence ID" value="NZ_CP030139.2"/>
</dbReference>
<dbReference type="AlphaFoldDB" id="A0AAN1QMU4"/>
<organism evidence="3 4">
    <name type="scientific">Synechococcus elongatus PCC 11801</name>
    <dbReference type="NCBI Taxonomy" id="2219813"/>
    <lineage>
        <taxon>Bacteria</taxon>
        <taxon>Bacillati</taxon>
        <taxon>Cyanobacteriota</taxon>
        <taxon>Cyanophyceae</taxon>
        <taxon>Synechococcales</taxon>
        <taxon>Synechococcaceae</taxon>
        <taxon>Synechococcus</taxon>
    </lineage>
</organism>
<feature type="transmembrane region" description="Helical" evidence="2">
    <location>
        <begin position="153"/>
        <end position="172"/>
    </location>
</feature>
<reference evidence="3 4" key="1">
    <citation type="journal article" date="2018" name="Sci. Rep.">
        <title>Genome Features and Biochemical Characteristics of a Robust, Fast Growing and Naturally Transformable Cyanobacterium Synechococcus elongatus PCC 11801 Isolated from India.</title>
        <authorList>
            <person name="Jaiswal D."/>
            <person name="Sengupta A."/>
            <person name="Sohoni S."/>
            <person name="Sengupta S."/>
            <person name="Phadnavis A.G."/>
            <person name="Pakrasi H.B."/>
            <person name="Wangikar P.P."/>
        </authorList>
    </citation>
    <scope>NUCLEOTIDE SEQUENCE [LARGE SCALE GENOMIC DNA]</scope>
    <source>
        <strain evidence="3 4">PCC 11801</strain>
    </source>
</reference>
<keyword evidence="2" id="KW-0812">Transmembrane</keyword>
<feature type="coiled-coil region" evidence="1">
    <location>
        <begin position="186"/>
        <end position="220"/>
    </location>
</feature>
<keyword evidence="2" id="KW-0472">Membrane</keyword>
<keyword evidence="1" id="KW-0175">Coiled coil</keyword>
<evidence type="ECO:0000256" key="2">
    <source>
        <dbReference type="SAM" id="Phobius"/>
    </source>
</evidence>
<sequence length="229" mass="25674">MANCPNCGSDHISLKQNSQVTWGISGLGYAALGIIEIVSNETDAFNYCLDCGTTWRASDAFAVLKSIEILLGCQLDIAHEKDRDLMNKFLEDFVPQFVKIKHEKGLIKSSLVALGSQENYHLLTNKGLIIGILISFLLVVLMAFISAYLRETILILMGVILAFVSPVVGIYYDNFVSKKSKKRKWIEKREARLKELRSSQIQLEAKLNEANIKIEQLIEQFKAGCESEV</sequence>